<dbReference type="SUPFAM" id="SSF49785">
    <property type="entry name" value="Galactose-binding domain-like"/>
    <property type="match status" value="1"/>
</dbReference>
<dbReference type="Gene3D" id="1.20.1280.50">
    <property type="match status" value="1"/>
</dbReference>
<reference evidence="3 4" key="1">
    <citation type="submission" date="2022-11" db="EMBL/GenBank/DDBJ databases">
        <title>Whole genome sequence of Eschrichtius robustus ER-17-0199.</title>
        <authorList>
            <person name="Bruniche-Olsen A."/>
            <person name="Black A.N."/>
            <person name="Fields C.J."/>
            <person name="Walden K."/>
            <person name="Dewoody J.A."/>
        </authorList>
    </citation>
    <scope>NUCLEOTIDE SEQUENCE [LARGE SCALE GENOMIC DNA]</scope>
    <source>
        <strain evidence="3">ER-17-0199</strain>
        <tissue evidence="3">Blubber</tissue>
    </source>
</reference>
<dbReference type="GO" id="GO:0061630">
    <property type="term" value="F:ubiquitin protein ligase activity"/>
    <property type="evidence" value="ECO:0007669"/>
    <property type="project" value="TreeGrafter"/>
</dbReference>
<dbReference type="PROSITE" id="PS51114">
    <property type="entry name" value="FBA"/>
    <property type="match status" value="1"/>
</dbReference>
<dbReference type="Pfam" id="PF04300">
    <property type="entry name" value="FBA"/>
    <property type="match status" value="1"/>
</dbReference>
<dbReference type="InterPro" id="IPR007397">
    <property type="entry name" value="F-box-assoc_dom"/>
</dbReference>
<keyword evidence="4" id="KW-1185">Reference proteome</keyword>
<dbReference type="PANTHER" id="PTHR12125">
    <property type="entry name" value="F-BOX ONLY PROTEIN 6-LIKE PROTEIN"/>
    <property type="match status" value="1"/>
</dbReference>
<organism evidence="3 4">
    <name type="scientific">Eschrichtius robustus</name>
    <name type="common">California gray whale</name>
    <name type="synonym">Eschrichtius gibbosus</name>
    <dbReference type="NCBI Taxonomy" id="9764"/>
    <lineage>
        <taxon>Eukaryota</taxon>
        <taxon>Metazoa</taxon>
        <taxon>Chordata</taxon>
        <taxon>Craniata</taxon>
        <taxon>Vertebrata</taxon>
        <taxon>Euteleostomi</taxon>
        <taxon>Mammalia</taxon>
        <taxon>Eutheria</taxon>
        <taxon>Laurasiatheria</taxon>
        <taxon>Artiodactyla</taxon>
        <taxon>Whippomorpha</taxon>
        <taxon>Cetacea</taxon>
        <taxon>Mysticeti</taxon>
        <taxon>Eschrichtiidae</taxon>
        <taxon>Eschrichtius</taxon>
    </lineage>
</organism>
<dbReference type="Proteomes" id="UP001159641">
    <property type="component" value="Unassembled WGS sequence"/>
</dbReference>
<evidence type="ECO:0000313" key="3">
    <source>
        <dbReference type="EMBL" id="KAJ8777548.1"/>
    </source>
</evidence>
<dbReference type="Gene3D" id="2.60.120.260">
    <property type="entry name" value="Galactose-binding domain-like"/>
    <property type="match status" value="1"/>
</dbReference>
<dbReference type="GO" id="GO:0031146">
    <property type="term" value="P:SCF-dependent proteasomal ubiquitin-dependent protein catabolic process"/>
    <property type="evidence" value="ECO:0007669"/>
    <property type="project" value="TreeGrafter"/>
</dbReference>
<sequence length="207" mass="24270">MVLSHVPPHVLLGRCRRVCRYRRALVDCQALWLNILARDHAALWPVLRTCLPPRRRPQALRPGPLLRAQTHRTQSPPEPQGRRWCHKKEVLDLEEEGLWPELLDSGKMEICVSDWRTDQQYTDSLYRLIVQRLDASQAVLYYCSPLPFPIPQCRNSFSFEASHVFSNLRIGVHFVSFEHWVRDIDFCSQPYLVYLFNSSVIVRVHLS</sequence>
<dbReference type="InterPro" id="IPR039752">
    <property type="entry name" value="F-box_only"/>
</dbReference>
<proteinExistence type="predicted"/>
<dbReference type="GO" id="GO:0019005">
    <property type="term" value="C:SCF ubiquitin ligase complex"/>
    <property type="evidence" value="ECO:0007669"/>
    <property type="project" value="TreeGrafter"/>
</dbReference>
<dbReference type="EMBL" id="JAIQCJ010002304">
    <property type="protein sequence ID" value="KAJ8777548.1"/>
    <property type="molecule type" value="Genomic_DNA"/>
</dbReference>
<dbReference type="PANTHER" id="PTHR12125:SF9">
    <property type="entry name" value="F-BOX ONLY PROTEIN 27"/>
    <property type="match status" value="1"/>
</dbReference>
<dbReference type="SMART" id="SM01198">
    <property type="entry name" value="FBA"/>
    <property type="match status" value="1"/>
</dbReference>
<evidence type="ECO:0000256" key="1">
    <source>
        <dbReference type="SAM" id="MobiDB-lite"/>
    </source>
</evidence>
<dbReference type="GO" id="GO:0006516">
    <property type="term" value="P:glycoprotein catabolic process"/>
    <property type="evidence" value="ECO:0007669"/>
    <property type="project" value="TreeGrafter"/>
</dbReference>
<comment type="caution">
    <text evidence="3">The sequence shown here is derived from an EMBL/GenBank/DDBJ whole genome shotgun (WGS) entry which is preliminary data.</text>
</comment>
<feature type="domain" description="FBA" evidence="2">
    <location>
        <begin position="20"/>
        <end position="204"/>
    </location>
</feature>
<evidence type="ECO:0000313" key="4">
    <source>
        <dbReference type="Proteomes" id="UP001159641"/>
    </source>
</evidence>
<gene>
    <name evidence="3" type="ORF">J1605_014438</name>
</gene>
<name>A0AB34GEK2_ESCRO</name>
<dbReference type="GO" id="GO:0005737">
    <property type="term" value="C:cytoplasm"/>
    <property type="evidence" value="ECO:0007669"/>
    <property type="project" value="TreeGrafter"/>
</dbReference>
<feature type="region of interest" description="Disordered" evidence="1">
    <location>
        <begin position="60"/>
        <end position="82"/>
    </location>
</feature>
<evidence type="ECO:0000259" key="2">
    <source>
        <dbReference type="PROSITE" id="PS51114"/>
    </source>
</evidence>
<dbReference type="InterPro" id="IPR008979">
    <property type="entry name" value="Galactose-bd-like_sf"/>
</dbReference>
<dbReference type="GO" id="GO:0036503">
    <property type="term" value="P:ERAD pathway"/>
    <property type="evidence" value="ECO:0007669"/>
    <property type="project" value="TreeGrafter"/>
</dbReference>
<accession>A0AB34GEK2</accession>
<protein>
    <recommendedName>
        <fullName evidence="2">FBA domain-containing protein</fullName>
    </recommendedName>
</protein>
<dbReference type="AlphaFoldDB" id="A0AB34GEK2"/>